<dbReference type="GO" id="GO:0030246">
    <property type="term" value="F:carbohydrate binding"/>
    <property type="evidence" value="ECO:0007669"/>
    <property type="project" value="InterPro"/>
</dbReference>
<sequence length="301" mass="33112">MIELQSSEWRVTVSPEFGATILSADCRLEGGDWQPVFHTLENPEQGLSGGCFVMAPFANRIAGGRFDFDGKSISFPMNRPASNVACHGLARERTWTVIQEDRASTVLHCRIEEPDYPWRFSMTQRIAVADKGLSISLGLENIGTEKMPFGMGLHPWFPRSDDTLVNLSVPGFFEQDDAGLPLPRLNSRPAPFLDGQRPLADLGQFDGCACVWPSGAAQIIWPSRQLQLDLAASGALARFVHLYSPEDRDVFCIEPVSHPPDVLNRAELGEDSSMKVLLPGETMTGELIFRASKIKAARSAP</sequence>
<dbReference type="InterPro" id="IPR011013">
    <property type="entry name" value="Gal_mutarotase_sf_dom"/>
</dbReference>
<dbReference type="GO" id="GO:0005975">
    <property type="term" value="P:carbohydrate metabolic process"/>
    <property type="evidence" value="ECO:0007669"/>
    <property type="project" value="InterPro"/>
</dbReference>
<dbReference type="InterPro" id="IPR008183">
    <property type="entry name" value="Aldose_1/G6P_1-epimerase"/>
</dbReference>
<geneLocation type="plasmid" evidence="2">
    <name>patcfbp7129a</name>
</geneLocation>
<dbReference type="RefSeq" id="WP_137006068.1">
    <property type="nucleotide sequence ID" value="NZ_CP039924.1"/>
</dbReference>
<dbReference type="InterPro" id="IPR014718">
    <property type="entry name" value="GH-type_carb-bd"/>
</dbReference>
<gene>
    <name evidence="1" type="ORF">CFBP7129_26130</name>
</gene>
<dbReference type="GO" id="GO:0016853">
    <property type="term" value="F:isomerase activity"/>
    <property type="evidence" value="ECO:0007669"/>
    <property type="project" value="InterPro"/>
</dbReference>
<evidence type="ECO:0000313" key="2">
    <source>
        <dbReference type="Proteomes" id="UP000298649"/>
    </source>
</evidence>
<organism evidence="1 2">
    <name type="scientific">Agrobacterium tumefaciens</name>
    <dbReference type="NCBI Taxonomy" id="358"/>
    <lineage>
        <taxon>Bacteria</taxon>
        <taxon>Pseudomonadati</taxon>
        <taxon>Pseudomonadota</taxon>
        <taxon>Alphaproteobacteria</taxon>
        <taxon>Hyphomicrobiales</taxon>
        <taxon>Rhizobiaceae</taxon>
        <taxon>Rhizobium/Agrobacterium group</taxon>
        <taxon>Agrobacterium</taxon>
        <taxon>Agrobacterium tumefaciens complex</taxon>
    </lineage>
</organism>
<name>A0A4D7YRV9_AGRTU</name>
<evidence type="ECO:0000313" key="1">
    <source>
        <dbReference type="EMBL" id="QCL97708.1"/>
    </source>
</evidence>
<protein>
    <recommendedName>
        <fullName evidence="3">Aldose 1-epimerase</fullName>
    </recommendedName>
</protein>
<reference evidence="1 2" key="1">
    <citation type="submission" date="2019-04" db="EMBL/GenBank/DDBJ databases">
        <title>Complete genome sequence of Agrobacterium tumefaciens CFBP7129.</title>
        <authorList>
            <person name="Haryono M."/>
            <person name="Lin Y.-C."/>
            <person name="Lai E.-M."/>
            <person name="Kuo C.-H."/>
        </authorList>
    </citation>
    <scope>NUCLEOTIDE SEQUENCE [LARGE SCALE GENOMIC DNA]</scope>
    <source>
        <strain evidence="1 2">CFBP7129</strain>
        <plasmid evidence="2">patcfbp7129a</plasmid>
    </source>
</reference>
<dbReference type="EMBL" id="CP039924">
    <property type="protein sequence ID" value="QCL97708.1"/>
    <property type="molecule type" value="Genomic_DNA"/>
</dbReference>
<evidence type="ECO:0008006" key="3">
    <source>
        <dbReference type="Google" id="ProtNLM"/>
    </source>
</evidence>
<proteinExistence type="predicted"/>
<dbReference type="Pfam" id="PF01263">
    <property type="entry name" value="Aldose_epim"/>
    <property type="match status" value="1"/>
</dbReference>
<dbReference type="SUPFAM" id="SSF74650">
    <property type="entry name" value="Galactose mutarotase-like"/>
    <property type="match status" value="1"/>
</dbReference>
<dbReference type="Gene3D" id="2.70.98.10">
    <property type="match status" value="1"/>
</dbReference>
<accession>A0A4D7YRV9</accession>
<dbReference type="AlphaFoldDB" id="A0A4D7YRV9"/>
<dbReference type="Proteomes" id="UP000298649">
    <property type="component" value="Plasmid pAtCFBP7129a"/>
</dbReference>
<keyword evidence="1" id="KW-0614">Plasmid</keyword>